<name>A0A1H5V2I1_XYLRU</name>
<reference evidence="1 2" key="1">
    <citation type="submission" date="2016-10" db="EMBL/GenBank/DDBJ databases">
        <authorList>
            <person name="de Groot N.N."/>
        </authorList>
    </citation>
    <scope>NUCLEOTIDE SEQUENCE [LARGE SCALE GENOMIC DNA]</scope>
    <source>
        <strain evidence="1 2">AR32</strain>
    </source>
</reference>
<sequence length="33" mass="3677">MKIVFVTFADMLWQPKEKALPIAEEPSVSVNAS</sequence>
<accession>A0A1H5V2I1</accession>
<evidence type="ECO:0000313" key="1">
    <source>
        <dbReference type="EMBL" id="SEF80928.1"/>
    </source>
</evidence>
<dbReference type="EMBL" id="FNUV01000004">
    <property type="protein sequence ID" value="SEF80928.1"/>
    <property type="molecule type" value="Genomic_DNA"/>
</dbReference>
<organism evidence="1 2">
    <name type="scientific">Xylanibacter ruminicola</name>
    <name type="common">Prevotella ruminicola</name>
    <dbReference type="NCBI Taxonomy" id="839"/>
    <lineage>
        <taxon>Bacteria</taxon>
        <taxon>Pseudomonadati</taxon>
        <taxon>Bacteroidota</taxon>
        <taxon>Bacteroidia</taxon>
        <taxon>Bacteroidales</taxon>
        <taxon>Prevotellaceae</taxon>
        <taxon>Xylanibacter</taxon>
    </lineage>
</organism>
<dbReference type="AlphaFoldDB" id="A0A1H5V2I1"/>
<dbReference type="Proteomes" id="UP000236735">
    <property type="component" value="Unassembled WGS sequence"/>
</dbReference>
<evidence type="ECO:0000313" key="2">
    <source>
        <dbReference type="Proteomes" id="UP000236735"/>
    </source>
</evidence>
<protein>
    <submittedName>
        <fullName evidence="1">Uncharacterized protein</fullName>
    </submittedName>
</protein>
<gene>
    <name evidence="1" type="ORF">SAMN05216354_1674</name>
</gene>
<proteinExistence type="predicted"/>